<evidence type="ECO:0000256" key="5">
    <source>
        <dbReference type="ARBA" id="ARBA00023157"/>
    </source>
</evidence>
<dbReference type="PANTHER" id="PTHR11306:SF55">
    <property type="entry name" value="GEO08227P1-RELATED"/>
    <property type="match status" value="1"/>
</dbReference>
<dbReference type="CDD" id="cd00916">
    <property type="entry name" value="Npc2_like"/>
    <property type="match status" value="1"/>
</dbReference>
<keyword evidence="4 6" id="KW-0732">Signal</keyword>
<protein>
    <submittedName>
        <fullName evidence="8">GG11913</fullName>
    </submittedName>
</protein>
<dbReference type="PhylomeDB" id="B3P543"/>
<reference evidence="8 9" key="1">
    <citation type="journal article" date="2007" name="Nature">
        <title>Evolution of genes and genomes on the Drosophila phylogeny.</title>
        <authorList>
            <consortium name="Drosophila 12 Genomes Consortium"/>
            <person name="Clark A.G."/>
            <person name="Eisen M.B."/>
            <person name="Smith D.R."/>
            <person name="Bergman C.M."/>
            <person name="Oliver B."/>
            <person name="Markow T.A."/>
            <person name="Kaufman T.C."/>
            <person name="Kellis M."/>
            <person name="Gelbart W."/>
            <person name="Iyer V.N."/>
            <person name="Pollard D.A."/>
            <person name="Sackton T.B."/>
            <person name="Larracuente A.M."/>
            <person name="Singh N.D."/>
            <person name="Abad J.P."/>
            <person name="Abt D.N."/>
            <person name="Adryan B."/>
            <person name="Aguade M."/>
            <person name="Akashi H."/>
            <person name="Anderson W.W."/>
            <person name="Aquadro C.F."/>
            <person name="Ardell D.H."/>
            <person name="Arguello R."/>
            <person name="Artieri C.G."/>
            <person name="Barbash D.A."/>
            <person name="Barker D."/>
            <person name="Barsanti P."/>
            <person name="Batterham P."/>
            <person name="Batzoglou S."/>
            <person name="Begun D."/>
            <person name="Bhutkar A."/>
            <person name="Blanco E."/>
            <person name="Bosak S.A."/>
            <person name="Bradley R.K."/>
            <person name="Brand A.D."/>
            <person name="Brent M.R."/>
            <person name="Brooks A.N."/>
            <person name="Brown R.H."/>
            <person name="Butlin R.K."/>
            <person name="Caggese C."/>
            <person name="Calvi B.R."/>
            <person name="Bernardo de Carvalho A."/>
            <person name="Caspi A."/>
            <person name="Castrezana S."/>
            <person name="Celniker S.E."/>
            <person name="Chang J.L."/>
            <person name="Chapple C."/>
            <person name="Chatterji S."/>
            <person name="Chinwalla A."/>
            <person name="Civetta A."/>
            <person name="Clifton S.W."/>
            <person name="Comeron J.M."/>
            <person name="Costello J.C."/>
            <person name="Coyne J.A."/>
            <person name="Daub J."/>
            <person name="David R.G."/>
            <person name="Delcher A.L."/>
            <person name="Delehaunty K."/>
            <person name="Do C.B."/>
            <person name="Ebling H."/>
            <person name="Edwards K."/>
            <person name="Eickbush T."/>
            <person name="Evans J.D."/>
            <person name="Filipski A."/>
            <person name="Findeiss S."/>
            <person name="Freyhult E."/>
            <person name="Fulton L."/>
            <person name="Fulton R."/>
            <person name="Garcia A.C."/>
            <person name="Gardiner A."/>
            <person name="Garfield D.A."/>
            <person name="Garvin B.E."/>
            <person name="Gibson G."/>
            <person name="Gilbert D."/>
            <person name="Gnerre S."/>
            <person name="Godfrey J."/>
            <person name="Good R."/>
            <person name="Gotea V."/>
            <person name="Gravely B."/>
            <person name="Greenberg A.J."/>
            <person name="Griffiths-Jones S."/>
            <person name="Gross S."/>
            <person name="Guigo R."/>
            <person name="Gustafson E.A."/>
            <person name="Haerty W."/>
            <person name="Hahn M.W."/>
            <person name="Halligan D.L."/>
            <person name="Halpern A.L."/>
            <person name="Halter G.M."/>
            <person name="Han M.V."/>
            <person name="Heger A."/>
            <person name="Hillier L."/>
            <person name="Hinrichs A.S."/>
            <person name="Holmes I."/>
            <person name="Hoskins R.A."/>
            <person name="Hubisz M.J."/>
            <person name="Hultmark D."/>
            <person name="Huntley M.A."/>
            <person name="Jaffe D.B."/>
            <person name="Jagadeeshan S."/>
            <person name="Jeck W.R."/>
            <person name="Johnson J."/>
            <person name="Jones C.D."/>
            <person name="Jordan W.C."/>
            <person name="Karpen G.H."/>
            <person name="Kataoka E."/>
            <person name="Keightley P.D."/>
            <person name="Kheradpour P."/>
            <person name="Kirkness E.F."/>
            <person name="Koerich L.B."/>
            <person name="Kristiansen K."/>
            <person name="Kudrna D."/>
            <person name="Kulathinal R.J."/>
            <person name="Kumar S."/>
            <person name="Kwok R."/>
            <person name="Lander E."/>
            <person name="Langley C.H."/>
            <person name="Lapoint R."/>
            <person name="Lazzaro B.P."/>
            <person name="Lee S.J."/>
            <person name="Levesque L."/>
            <person name="Li R."/>
            <person name="Lin C.F."/>
            <person name="Lin M.F."/>
            <person name="Lindblad-Toh K."/>
            <person name="Llopart A."/>
            <person name="Long M."/>
            <person name="Low L."/>
            <person name="Lozovsky E."/>
            <person name="Lu J."/>
            <person name="Luo M."/>
            <person name="Machado C.A."/>
            <person name="Makalowski W."/>
            <person name="Marzo M."/>
            <person name="Matsuda M."/>
            <person name="Matzkin L."/>
            <person name="McAllister B."/>
            <person name="McBride C.S."/>
            <person name="McKernan B."/>
            <person name="McKernan K."/>
            <person name="Mendez-Lago M."/>
            <person name="Minx P."/>
            <person name="Mollenhauer M.U."/>
            <person name="Montooth K."/>
            <person name="Mount S.M."/>
            <person name="Mu X."/>
            <person name="Myers E."/>
            <person name="Negre B."/>
            <person name="Newfeld S."/>
            <person name="Nielsen R."/>
            <person name="Noor M.A."/>
            <person name="O'Grady P."/>
            <person name="Pachter L."/>
            <person name="Papaceit M."/>
            <person name="Parisi M.J."/>
            <person name="Parisi M."/>
            <person name="Parts L."/>
            <person name="Pedersen J.S."/>
            <person name="Pesole G."/>
            <person name="Phillippy A.M."/>
            <person name="Ponting C.P."/>
            <person name="Pop M."/>
            <person name="Porcelli D."/>
            <person name="Powell J.R."/>
            <person name="Prohaska S."/>
            <person name="Pruitt K."/>
            <person name="Puig M."/>
            <person name="Quesneville H."/>
            <person name="Ram K.R."/>
            <person name="Rand D."/>
            <person name="Rasmussen M.D."/>
            <person name="Reed L.K."/>
            <person name="Reenan R."/>
            <person name="Reily A."/>
            <person name="Remington K.A."/>
            <person name="Rieger T.T."/>
            <person name="Ritchie M.G."/>
            <person name="Robin C."/>
            <person name="Rogers Y.H."/>
            <person name="Rohde C."/>
            <person name="Rozas J."/>
            <person name="Rubenfield M.J."/>
            <person name="Ruiz A."/>
            <person name="Russo S."/>
            <person name="Salzberg S.L."/>
            <person name="Sanchez-Gracia A."/>
            <person name="Saranga D.J."/>
            <person name="Sato H."/>
            <person name="Schaeffer S.W."/>
            <person name="Schatz M.C."/>
            <person name="Schlenke T."/>
            <person name="Schwartz R."/>
            <person name="Segarra C."/>
            <person name="Singh R.S."/>
            <person name="Sirot L."/>
            <person name="Sirota M."/>
            <person name="Sisneros N.B."/>
            <person name="Smith C.D."/>
            <person name="Smith T.F."/>
            <person name="Spieth J."/>
            <person name="Stage D.E."/>
            <person name="Stark A."/>
            <person name="Stephan W."/>
            <person name="Strausberg R.L."/>
            <person name="Strempel S."/>
            <person name="Sturgill D."/>
            <person name="Sutton G."/>
            <person name="Sutton G.G."/>
            <person name="Tao W."/>
            <person name="Teichmann S."/>
            <person name="Tobari Y.N."/>
            <person name="Tomimura Y."/>
            <person name="Tsolas J.M."/>
            <person name="Valente V.L."/>
            <person name="Venter E."/>
            <person name="Venter J.C."/>
            <person name="Vicario S."/>
            <person name="Vieira F.G."/>
            <person name="Vilella A.J."/>
            <person name="Villasante A."/>
            <person name="Walenz B."/>
            <person name="Wang J."/>
            <person name="Wasserman M."/>
            <person name="Watts T."/>
            <person name="Wilson D."/>
            <person name="Wilson R.K."/>
            <person name="Wing R.A."/>
            <person name="Wolfner M.F."/>
            <person name="Wong A."/>
            <person name="Wong G.K."/>
            <person name="Wu C.I."/>
            <person name="Wu G."/>
            <person name="Yamamoto D."/>
            <person name="Yang H.P."/>
            <person name="Yang S.P."/>
            <person name="Yorke J.A."/>
            <person name="Yoshida K."/>
            <person name="Zdobnov E."/>
            <person name="Zhang P."/>
            <person name="Zhang Y."/>
            <person name="Zimin A.V."/>
            <person name="Baldwin J."/>
            <person name="Abdouelleil A."/>
            <person name="Abdulkadir J."/>
            <person name="Abebe A."/>
            <person name="Abera B."/>
            <person name="Abreu J."/>
            <person name="Acer S.C."/>
            <person name="Aftuck L."/>
            <person name="Alexander A."/>
            <person name="An P."/>
            <person name="Anderson E."/>
            <person name="Anderson S."/>
            <person name="Arachi H."/>
            <person name="Azer M."/>
            <person name="Bachantsang P."/>
            <person name="Barry A."/>
            <person name="Bayul T."/>
            <person name="Berlin A."/>
            <person name="Bessette D."/>
            <person name="Bloom T."/>
            <person name="Blye J."/>
            <person name="Boguslavskiy L."/>
            <person name="Bonnet C."/>
            <person name="Boukhgalter B."/>
            <person name="Bourzgui I."/>
            <person name="Brown A."/>
            <person name="Cahill P."/>
            <person name="Channer S."/>
            <person name="Cheshatsang Y."/>
            <person name="Chuda L."/>
            <person name="Citroen M."/>
            <person name="Collymore A."/>
            <person name="Cooke P."/>
            <person name="Costello M."/>
            <person name="D'Aco K."/>
            <person name="Daza R."/>
            <person name="De Haan G."/>
            <person name="DeGray S."/>
            <person name="DeMaso C."/>
            <person name="Dhargay N."/>
            <person name="Dooley K."/>
            <person name="Dooley E."/>
            <person name="Doricent M."/>
            <person name="Dorje P."/>
            <person name="Dorjee K."/>
            <person name="Dupes A."/>
            <person name="Elong R."/>
            <person name="Falk J."/>
            <person name="Farina A."/>
            <person name="Faro S."/>
            <person name="Ferguson D."/>
            <person name="Fisher S."/>
            <person name="Foley C.D."/>
            <person name="Franke A."/>
            <person name="Friedrich D."/>
            <person name="Gadbois L."/>
            <person name="Gearin G."/>
            <person name="Gearin C.R."/>
            <person name="Giannoukos G."/>
            <person name="Goode T."/>
            <person name="Graham J."/>
            <person name="Grandbois E."/>
            <person name="Grewal S."/>
            <person name="Gyaltsen K."/>
            <person name="Hafez N."/>
            <person name="Hagos B."/>
            <person name="Hall J."/>
            <person name="Henson C."/>
            <person name="Hollinger A."/>
            <person name="Honan T."/>
            <person name="Huard M.D."/>
            <person name="Hughes L."/>
            <person name="Hurhula B."/>
            <person name="Husby M.E."/>
            <person name="Kamat A."/>
            <person name="Kanga B."/>
            <person name="Kashin S."/>
            <person name="Khazanovich D."/>
            <person name="Kisner P."/>
            <person name="Lance K."/>
            <person name="Lara M."/>
            <person name="Lee W."/>
            <person name="Lennon N."/>
            <person name="Letendre F."/>
            <person name="LeVine R."/>
            <person name="Lipovsky A."/>
            <person name="Liu X."/>
            <person name="Liu J."/>
            <person name="Liu S."/>
            <person name="Lokyitsang T."/>
            <person name="Lokyitsang Y."/>
            <person name="Lubonja R."/>
            <person name="Lui A."/>
            <person name="MacDonald P."/>
            <person name="Magnisalis V."/>
            <person name="Maru K."/>
            <person name="Matthews C."/>
            <person name="McCusker W."/>
            <person name="McDonough S."/>
            <person name="Mehta T."/>
            <person name="Meldrim J."/>
            <person name="Meneus L."/>
            <person name="Mihai O."/>
            <person name="Mihalev A."/>
            <person name="Mihova T."/>
            <person name="Mittelman R."/>
            <person name="Mlenga V."/>
            <person name="Montmayeur A."/>
            <person name="Mulrain L."/>
            <person name="Navidi A."/>
            <person name="Naylor J."/>
            <person name="Negash T."/>
            <person name="Nguyen T."/>
            <person name="Nguyen N."/>
            <person name="Nicol R."/>
            <person name="Norbu C."/>
            <person name="Norbu N."/>
            <person name="Novod N."/>
            <person name="O'Neill B."/>
            <person name="Osman S."/>
            <person name="Markiewicz E."/>
            <person name="Oyono O.L."/>
            <person name="Patti C."/>
            <person name="Phunkhang P."/>
            <person name="Pierre F."/>
            <person name="Priest M."/>
            <person name="Raghuraman S."/>
            <person name="Rege F."/>
            <person name="Reyes R."/>
            <person name="Rise C."/>
            <person name="Rogov P."/>
            <person name="Ross K."/>
            <person name="Ryan E."/>
            <person name="Settipalli S."/>
            <person name="Shea T."/>
            <person name="Sherpa N."/>
            <person name="Shi L."/>
            <person name="Shih D."/>
            <person name="Sparrow T."/>
            <person name="Spaulding J."/>
            <person name="Stalker J."/>
            <person name="Stange-Thomann N."/>
            <person name="Stavropoulos S."/>
            <person name="Stone C."/>
            <person name="Strader C."/>
            <person name="Tesfaye S."/>
            <person name="Thomson T."/>
            <person name="Thoulutsang Y."/>
            <person name="Thoulutsang D."/>
            <person name="Topham K."/>
            <person name="Topping I."/>
            <person name="Tsamla T."/>
            <person name="Vassiliev H."/>
            <person name="Vo A."/>
            <person name="Wangchuk T."/>
            <person name="Wangdi T."/>
            <person name="Weiand M."/>
            <person name="Wilkinson J."/>
            <person name="Wilson A."/>
            <person name="Yadav S."/>
            <person name="Young G."/>
            <person name="Yu Q."/>
            <person name="Zembek L."/>
            <person name="Zhong D."/>
            <person name="Zimmer A."/>
            <person name="Zwirko Z."/>
            <person name="Jaffe D.B."/>
            <person name="Alvarez P."/>
            <person name="Brockman W."/>
            <person name="Butler J."/>
            <person name="Chin C."/>
            <person name="Gnerre S."/>
            <person name="Grabherr M."/>
            <person name="Kleber M."/>
            <person name="Mauceli E."/>
            <person name="MacCallum I."/>
        </authorList>
    </citation>
    <scope>NUCLEOTIDE SEQUENCE [LARGE SCALE GENOMIC DNA]</scope>
    <source>
        <strain evidence="8 9">TSC#14021-0224.01</strain>
    </source>
</reference>
<evidence type="ECO:0000256" key="6">
    <source>
        <dbReference type="SAM" id="SignalP"/>
    </source>
</evidence>
<dbReference type="GO" id="GO:0032367">
    <property type="term" value="P:intracellular cholesterol transport"/>
    <property type="evidence" value="ECO:0007669"/>
    <property type="project" value="InterPro"/>
</dbReference>
<keyword evidence="5" id="KW-1015">Disulfide bond</keyword>
<dbReference type="InterPro" id="IPR014756">
    <property type="entry name" value="Ig_E-set"/>
</dbReference>
<evidence type="ECO:0000313" key="9">
    <source>
        <dbReference type="Proteomes" id="UP000008711"/>
    </source>
</evidence>
<dbReference type="HOGENOM" id="CLU_109192_3_0_1"/>
<dbReference type="PANTHER" id="PTHR11306">
    <property type="entry name" value="NIEMANN PICK TYPE C2 PROTEIN NPC2-RELATED"/>
    <property type="match status" value="1"/>
</dbReference>
<dbReference type="FunFam" id="2.60.40.770:FF:000001">
    <property type="entry name" value="NPC intracellular cholesterol transporter 2"/>
    <property type="match status" value="1"/>
</dbReference>
<dbReference type="OMA" id="PCADSVD"/>
<name>B3P543_DROER</name>
<dbReference type="Pfam" id="PF02221">
    <property type="entry name" value="E1_DerP2_DerF2"/>
    <property type="match status" value="1"/>
</dbReference>
<reference evidence="8 9" key="2">
    <citation type="journal article" date="2008" name="Bioinformatics">
        <title>Assembly reconciliation.</title>
        <authorList>
            <person name="Zimin A.V."/>
            <person name="Smith D.R."/>
            <person name="Sutton G."/>
            <person name="Yorke J.A."/>
        </authorList>
    </citation>
    <scope>NUCLEOTIDE SEQUENCE [LARGE SCALE GENOMIC DNA]</scope>
    <source>
        <strain evidence="8 9">TSC#14021-0224.01</strain>
    </source>
</reference>
<dbReference type="GO" id="GO:0032934">
    <property type="term" value="F:sterol binding"/>
    <property type="evidence" value="ECO:0007669"/>
    <property type="project" value="InterPro"/>
</dbReference>
<keyword evidence="9" id="KW-1185">Reference proteome</keyword>
<dbReference type="EMBL" id="CH954182">
    <property type="protein sequence ID" value="EDV53026.1"/>
    <property type="molecule type" value="Genomic_DNA"/>
</dbReference>
<accession>B3P543</accession>
<sequence>MLRLRSPQAVAFAFAIVLISASASAEVVNFEPCADSVDTCTIQQVRVSPCPEANANAACHIRRKRNSEMSFDFTPNFDADTLKASLGWAKSENVELPLVTLDREACKYTTCPVRSGVTQTYTTLVPIESKFPLSPYTIRWALKDPVSQKRCCFTIDIKVVR</sequence>
<evidence type="ECO:0000256" key="3">
    <source>
        <dbReference type="ARBA" id="ARBA00022525"/>
    </source>
</evidence>
<evidence type="ECO:0000259" key="7">
    <source>
        <dbReference type="SMART" id="SM00737"/>
    </source>
</evidence>
<evidence type="ECO:0000313" key="8">
    <source>
        <dbReference type="EMBL" id="EDV53026.1"/>
    </source>
</evidence>
<keyword evidence="3" id="KW-0964">Secreted</keyword>
<dbReference type="InterPro" id="IPR003172">
    <property type="entry name" value="ML_dom"/>
</dbReference>
<proteinExistence type="inferred from homology"/>
<dbReference type="GO" id="GO:0005576">
    <property type="term" value="C:extracellular region"/>
    <property type="evidence" value="ECO:0007669"/>
    <property type="project" value="UniProtKB-SubCell"/>
</dbReference>
<feature type="signal peptide" evidence="6">
    <location>
        <begin position="1"/>
        <end position="25"/>
    </location>
</feature>
<dbReference type="InterPro" id="IPR039670">
    <property type="entry name" value="NPC2-like"/>
</dbReference>
<dbReference type="OrthoDB" id="6576058at2759"/>
<dbReference type="Proteomes" id="UP000008711">
    <property type="component" value="Unassembled WGS sequence"/>
</dbReference>
<dbReference type="SUPFAM" id="SSF81296">
    <property type="entry name" value="E set domains"/>
    <property type="match status" value="1"/>
</dbReference>
<evidence type="ECO:0000256" key="2">
    <source>
        <dbReference type="ARBA" id="ARBA00006370"/>
    </source>
</evidence>
<evidence type="ECO:0000256" key="4">
    <source>
        <dbReference type="ARBA" id="ARBA00022729"/>
    </source>
</evidence>
<gene>
    <name evidence="8" type="primary">Dere\GG11913</name>
    <name evidence="8" type="ORF">Dere_GG11913</name>
</gene>
<feature type="chain" id="PRO_5002796155" evidence="6">
    <location>
        <begin position="26"/>
        <end position="161"/>
    </location>
</feature>
<comment type="similarity">
    <text evidence="2">Belongs to the NPC2 family.</text>
</comment>
<evidence type="ECO:0000256" key="1">
    <source>
        <dbReference type="ARBA" id="ARBA00004613"/>
    </source>
</evidence>
<dbReference type="SMART" id="SM00737">
    <property type="entry name" value="ML"/>
    <property type="match status" value="1"/>
</dbReference>
<dbReference type="eggNOG" id="ENOG502S5HZ">
    <property type="taxonomic scope" value="Eukaryota"/>
</dbReference>
<dbReference type="GO" id="GO:0007498">
    <property type="term" value="P:mesoderm development"/>
    <property type="evidence" value="ECO:0007669"/>
    <property type="project" value="EnsemblMetazoa"/>
</dbReference>
<dbReference type="AlphaFoldDB" id="B3P543"/>
<dbReference type="InterPro" id="IPR033916">
    <property type="entry name" value="ML_Npc2-like"/>
</dbReference>
<organism evidence="8 9">
    <name type="scientific">Drosophila erecta</name>
    <name type="common">Fruit fly</name>
    <dbReference type="NCBI Taxonomy" id="7220"/>
    <lineage>
        <taxon>Eukaryota</taxon>
        <taxon>Metazoa</taxon>
        <taxon>Ecdysozoa</taxon>
        <taxon>Arthropoda</taxon>
        <taxon>Hexapoda</taxon>
        <taxon>Insecta</taxon>
        <taxon>Pterygota</taxon>
        <taxon>Neoptera</taxon>
        <taxon>Endopterygota</taxon>
        <taxon>Diptera</taxon>
        <taxon>Brachycera</taxon>
        <taxon>Muscomorpha</taxon>
        <taxon>Ephydroidea</taxon>
        <taxon>Drosophilidae</taxon>
        <taxon>Drosophila</taxon>
        <taxon>Sophophora</taxon>
    </lineage>
</organism>
<dbReference type="KEGG" id="der:6555145"/>
<dbReference type="Gene3D" id="2.60.40.770">
    <property type="match status" value="1"/>
</dbReference>
<comment type="subcellular location">
    <subcellularLocation>
        <location evidence="1">Secreted</location>
    </subcellularLocation>
</comment>
<feature type="domain" description="MD-2-related lipid-recognition" evidence="7">
    <location>
        <begin position="30"/>
        <end position="157"/>
    </location>
</feature>